<accession>A0A3M7TI45</accession>
<protein>
    <recommendedName>
        <fullName evidence="1">Endonuclease GajA/Old nuclease/RecF-like AAA domain-containing protein</fullName>
    </recommendedName>
</protein>
<gene>
    <name evidence="2" type="ORF">D1631_15445</name>
</gene>
<comment type="caution">
    <text evidence="2">The sequence shown here is derived from an EMBL/GenBank/DDBJ whole genome shotgun (WGS) entry which is preliminary data.</text>
</comment>
<dbReference type="RefSeq" id="WP_122637204.1">
    <property type="nucleotide sequence ID" value="NZ_QWIU01000002.1"/>
</dbReference>
<evidence type="ECO:0000259" key="1">
    <source>
        <dbReference type="Pfam" id="PF13175"/>
    </source>
</evidence>
<dbReference type="Gene3D" id="3.40.50.300">
    <property type="entry name" value="P-loop containing nucleotide triphosphate hydrolases"/>
    <property type="match status" value="2"/>
</dbReference>
<dbReference type="InterPro" id="IPR027417">
    <property type="entry name" value="P-loop_NTPase"/>
</dbReference>
<name>A0A3M7TI45_9FLAO</name>
<dbReference type="InterPro" id="IPR051396">
    <property type="entry name" value="Bact_Antivir_Def_Nuclease"/>
</dbReference>
<organism evidence="2 3">
    <name type="scientific">Chryseobacterium nematophagum</name>
    <dbReference type="NCBI Taxonomy" id="2305228"/>
    <lineage>
        <taxon>Bacteria</taxon>
        <taxon>Pseudomonadati</taxon>
        <taxon>Bacteroidota</taxon>
        <taxon>Flavobacteriia</taxon>
        <taxon>Flavobacteriales</taxon>
        <taxon>Weeksellaceae</taxon>
        <taxon>Chryseobacterium group</taxon>
        <taxon>Chryseobacterium</taxon>
    </lineage>
</organism>
<dbReference type="PANTHER" id="PTHR43581">
    <property type="entry name" value="ATP/GTP PHOSPHATASE"/>
    <property type="match status" value="1"/>
</dbReference>
<sequence length="465" mass="54392">MIKEVNIEKLYGVFNHNIKLKEDNITLILGENGLGKTIILKMIKALFDNDFYELGKHDFDNFTIILNDDSSFEITKSKRNAESLKLYRRIEDYKIDVFYKKSKDSKTKKNKTNSFSLKSETIYENYRHGREPRHRKFMRMDLFHILKNHIPVPIDRVGNERIIDLSIGKVYSSYEIIDKYSEYLPLEIIDLVSNESVPEWFTSLTKNIKVKLVETQRLLAKQKSDDSEYKSAVIQCSEELKGIIRTKSLEATNFTSKLDRTYTNRLIQKVTSKNNTTISKIEKSLEDLEGKRNFLIKVGLLEKDDESINSISNIDHNANEVEILKDVLEIYIDDSNEKLKIYDELSKKLNTLMEIINKRFNYKRLTINKHEGFLFFSTITEKIIPLENLSSGEQHELVLFYELLFNTPSNSIILIDEPEISLHISWQNEFINDIREIIGINEIFAIIATHSPDIINNNWKLTVQL</sequence>
<evidence type="ECO:0000313" key="2">
    <source>
        <dbReference type="EMBL" id="RNA63223.1"/>
    </source>
</evidence>
<dbReference type="OrthoDB" id="9815944at2"/>
<dbReference type="PANTHER" id="PTHR43581:SF2">
    <property type="entry name" value="EXCINUCLEASE ATPASE SUBUNIT"/>
    <property type="match status" value="1"/>
</dbReference>
<feature type="domain" description="Endonuclease GajA/Old nuclease/RecF-like AAA" evidence="1">
    <location>
        <begin position="1"/>
        <end position="455"/>
    </location>
</feature>
<dbReference type="SUPFAM" id="SSF52540">
    <property type="entry name" value="P-loop containing nucleoside triphosphate hydrolases"/>
    <property type="match status" value="1"/>
</dbReference>
<proteinExistence type="predicted"/>
<dbReference type="InterPro" id="IPR041685">
    <property type="entry name" value="AAA_GajA/Old/RecF-like"/>
</dbReference>
<dbReference type="EMBL" id="QWIU01000002">
    <property type="protein sequence ID" value="RNA63223.1"/>
    <property type="molecule type" value="Genomic_DNA"/>
</dbReference>
<dbReference type="AlphaFoldDB" id="A0A3M7TI45"/>
<reference evidence="2 3" key="1">
    <citation type="submission" date="2018-08" db="EMBL/GenBank/DDBJ databases">
        <title>Chryseobacterium nematophagum: a novel matrix digesting pathogen of nematodes.</title>
        <authorList>
            <person name="Page A."/>
            <person name="Roberts M."/>
            <person name="Felix M.-A."/>
            <person name="Weir W."/>
        </authorList>
    </citation>
    <scope>NUCLEOTIDE SEQUENCE [LARGE SCALE GENOMIC DNA]</scope>
    <source>
        <strain evidence="2 3">JUb129</strain>
    </source>
</reference>
<evidence type="ECO:0000313" key="3">
    <source>
        <dbReference type="Proteomes" id="UP000278775"/>
    </source>
</evidence>
<dbReference type="Proteomes" id="UP000278775">
    <property type="component" value="Unassembled WGS sequence"/>
</dbReference>
<dbReference type="Pfam" id="PF13175">
    <property type="entry name" value="AAA_15"/>
    <property type="match status" value="1"/>
</dbReference>